<accession>A0A285PPP8</accession>
<gene>
    <name evidence="2" type="ORF">EHLA_0492</name>
</gene>
<dbReference type="Proteomes" id="UP000217549">
    <property type="component" value="Chromosome I"/>
</dbReference>
<name>A0A285PPP8_9FIRM</name>
<feature type="domain" description="Protein CotJB" evidence="1">
    <location>
        <begin position="46"/>
        <end position="118"/>
    </location>
</feature>
<evidence type="ECO:0000313" key="2">
    <source>
        <dbReference type="EMBL" id="SOB71257.1"/>
    </source>
</evidence>
<dbReference type="AlphaFoldDB" id="A0A285PPP8"/>
<keyword evidence="3" id="KW-1185">Reference proteome</keyword>
<proteinExistence type="predicted"/>
<dbReference type="KEGG" id="ehl:EHLA_0492"/>
<sequence length="121" mass="14286">MMQNINSSENCNLNCNYNRNMNSNSNHNRNYNNGCSCCAEQKKLKRYIDLVSFAALDCAMFLDTHPESKEALEYFEYYKNARKQAIKEYSSRFSPLNLDTVPKDTEFWAWANKPWPWEMEG</sequence>
<dbReference type="InterPro" id="IPR024207">
    <property type="entry name" value="CotJB_dom"/>
</dbReference>
<dbReference type="RefSeq" id="WP_242970661.1">
    <property type="nucleotide sequence ID" value="NZ_LT907978.1"/>
</dbReference>
<reference evidence="3" key="1">
    <citation type="submission" date="2017-09" db="EMBL/GenBank/DDBJ databases">
        <authorList>
            <person name="Shetty A S."/>
        </authorList>
    </citation>
    <scope>NUCLEOTIDE SEQUENCE [LARGE SCALE GENOMIC DNA]</scope>
</reference>
<evidence type="ECO:0000259" key="1">
    <source>
        <dbReference type="Pfam" id="PF12652"/>
    </source>
</evidence>
<evidence type="ECO:0000313" key="3">
    <source>
        <dbReference type="Proteomes" id="UP000217549"/>
    </source>
</evidence>
<dbReference type="Pfam" id="PF12652">
    <property type="entry name" value="CotJB"/>
    <property type="match status" value="1"/>
</dbReference>
<protein>
    <submittedName>
        <fullName evidence="2">Spore coat assembly protein CotJB, domain</fullName>
    </submittedName>
</protein>
<organism evidence="2 3">
    <name type="scientific">Anaerobutyricum hallii</name>
    <dbReference type="NCBI Taxonomy" id="39488"/>
    <lineage>
        <taxon>Bacteria</taxon>
        <taxon>Bacillati</taxon>
        <taxon>Bacillota</taxon>
        <taxon>Clostridia</taxon>
        <taxon>Lachnospirales</taxon>
        <taxon>Lachnospiraceae</taxon>
        <taxon>Anaerobutyricum</taxon>
    </lineage>
</organism>
<dbReference type="STRING" id="39488.ERS852450_01696"/>
<dbReference type="EMBL" id="LT907978">
    <property type="protein sequence ID" value="SOB71257.1"/>
    <property type="molecule type" value="Genomic_DNA"/>
</dbReference>